<accession>A0A0G0QLK2</accession>
<evidence type="ECO:0000313" key="3">
    <source>
        <dbReference type="Proteomes" id="UP000034246"/>
    </source>
</evidence>
<organism evidence="2 3">
    <name type="scientific">Candidatus Woesebacteria bacterium GW2011_GWA1_39_21</name>
    <dbReference type="NCBI Taxonomy" id="1618550"/>
    <lineage>
        <taxon>Bacteria</taxon>
        <taxon>Candidatus Woeseibacteriota</taxon>
    </lineage>
</organism>
<comment type="caution">
    <text evidence="2">The sequence shown here is derived from an EMBL/GenBank/DDBJ whole genome shotgun (WGS) entry which is preliminary data.</text>
</comment>
<keyword evidence="1" id="KW-0472">Membrane</keyword>
<proteinExistence type="predicted"/>
<gene>
    <name evidence="2" type="ORF">UT39_C0009G0020</name>
</gene>
<dbReference type="AlphaFoldDB" id="A0A0G0QLK2"/>
<sequence length="109" mass="11884">MKNLLAQVININAPAQFSNLQNIDFGELVTIAITFAIIVAALAFFFMLILGGIKWITSGGDKGKIESARSQITAGLIGLVIVFAAWAILSIVENFFQVNLRSFNLNLLR</sequence>
<feature type="transmembrane region" description="Helical" evidence="1">
    <location>
        <begin position="28"/>
        <end position="51"/>
    </location>
</feature>
<evidence type="ECO:0000256" key="1">
    <source>
        <dbReference type="SAM" id="Phobius"/>
    </source>
</evidence>
<keyword evidence="1" id="KW-0812">Transmembrane</keyword>
<evidence type="ECO:0000313" key="2">
    <source>
        <dbReference type="EMBL" id="KKR11260.1"/>
    </source>
</evidence>
<protein>
    <recommendedName>
        <fullName evidence="4">Integral membrane protein</fullName>
    </recommendedName>
</protein>
<name>A0A0G0QLK2_9BACT</name>
<reference evidence="2 3" key="1">
    <citation type="journal article" date="2015" name="Nature">
        <title>rRNA introns, odd ribosomes, and small enigmatic genomes across a large radiation of phyla.</title>
        <authorList>
            <person name="Brown C.T."/>
            <person name="Hug L.A."/>
            <person name="Thomas B.C."/>
            <person name="Sharon I."/>
            <person name="Castelle C.J."/>
            <person name="Singh A."/>
            <person name="Wilkins M.J."/>
            <person name="Williams K.H."/>
            <person name="Banfield J.F."/>
        </authorList>
    </citation>
    <scope>NUCLEOTIDE SEQUENCE [LARGE SCALE GENOMIC DNA]</scope>
</reference>
<keyword evidence="1" id="KW-1133">Transmembrane helix</keyword>
<dbReference type="Proteomes" id="UP000034246">
    <property type="component" value="Unassembled WGS sequence"/>
</dbReference>
<feature type="transmembrane region" description="Helical" evidence="1">
    <location>
        <begin position="72"/>
        <end position="92"/>
    </location>
</feature>
<dbReference type="EMBL" id="LBWP01000009">
    <property type="protein sequence ID" value="KKR11260.1"/>
    <property type="molecule type" value="Genomic_DNA"/>
</dbReference>
<dbReference type="Pfam" id="PF18895">
    <property type="entry name" value="T4SS_pilin"/>
    <property type="match status" value="1"/>
</dbReference>
<dbReference type="InterPro" id="IPR043993">
    <property type="entry name" value="T4SS_pilin"/>
</dbReference>
<dbReference type="STRING" id="1618550.UT39_C0009G0020"/>
<evidence type="ECO:0008006" key="4">
    <source>
        <dbReference type="Google" id="ProtNLM"/>
    </source>
</evidence>